<evidence type="ECO:0000256" key="2">
    <source>
        <dbReference type="ARBA" id="ARBA00023157"/>
    </source>
</evidence>
<dbReference type="PANTHER" id="PTHR46943">
    <property type="entry name" value="PENTRAXIN-RELATED PROTEIN PTX3"/>
    <property type="match status" value="1"/>
</dbReference>
<feature type="region of interest" description="Disordered" evidence="3">
    <location>
        <begin position="56"/>
        <end position="92"/>
    </location>
</feature>
<dbReference type="PANTHER" id="PTHR46943:SF1">
    <property type="entry name" value="PENTRAXIN-RELATED PROTEIN PTX3"/>
    <property type="match status" value="1"/>
</dbReference>
<reference evidence="5" key="1">
    <citation type="journal article" date="2014" name="Int. J. Syst. Evol. Microbiol.">
        <title>Complete genome sequence of Corynebacterium casei LMG S-19264T (=DSM 44701T), isolated from a smear-ripened cheese.</title>
        <authorList>
            <consortium name="US DOE Joint Genome Institute (JGI-PGF)"/>
            <person name="Walter F."/>
            <person name="Albersmeier A."/>
            <person name="Kalinowski J."/>
            <person name="Ruckert C."/>
        </authorList>
    </citation>
    <scope>NUCLEOTIDE SEQUENCE</scope>
    <source>
        <strain evidence="5">JCM 3313</strain>
    </source>
</reference>
<keyword evidence="6" id="KW-1185">Reference proteome</keyword>
<feature type="region of interest" description="Disordered" evidence="3">
    <location>
        <begin position="525"/>
        <end position="554"/>
    </location>
</feature>
<dbReference type="SMART" id="SM00560">
    <property type="entry name" value="LamGL"/>
    <property type="match status" value="2"/>
</dbReference>
<dbReference type="Proteomes" id="UP000639606">
    <property type="component" value="Unassembled WGS sequence"/>
</dbReference>
<feature type="domain" description="LamG-like jellyroll fold" evidence="4">
    <location>
        <begin position="368"/>
        <end position="506"/>
    </location>
</feature>
<feature type="compositionally biased region" description="Basic and acidic residues" evidence="3">
    <location>
        <begin position="65"/>
        <end position="82"/>
    </location>
</feature>
<evidence type="ECO:0000259" key="4">
    <source>
        <dbReference type="SMART" id="SM00560"/>
    </source>
</evidence>
<dbReference type="Gene3D" id="2.60.120.200">
    <property type="match status" value="2"/>
</dbReference>
<evidence type="ECO:0000313" key="6">
    <source>
        <dbReference type="Proteomes" id="UP000639606"/>
    </source>
</evidence>
<evidence type="ECO:0000313" key="5">
    <source>
        <dbReference type="EMBL" id="GGP50069.1"/>
    </source>
</evidence>
<keyword evidence="1" id="KW-0732">Signal</keyword>
<name>A0A918AKS5_9PSEU</name>
<evidence type="ECO:0000256" key="3">
    <source>
        <dbReference type="SAM" id="MobiDB-lite"/>
    </source>
</evidence>
<gene>
    <name evidence="5" type="ORF">GCM10010185_22820</name>
</gene>
<dbReference type="InterPro" id="IPR013320">
    <property type="entry name" value="ConA-like_dom_sf"/>
</dbReference>
<dbReference type="AlphaFoldDB" id="A0A918AKS5"/>
<sequence>MRSRIRARGFALRTLGCGIVLAVVGVGLAPVAAGAAPQPVPDVAADEATAKRYAALGDKPVAKPADGDRERDPHLEVIHNNEPDPPSEMSMEGGKLPCRVGADRAFVFTRTPGLSARLSDADGDSLDGAFKLFRGPQGAFSHEYAEFHVRSIPSGSFGSAQVPEGYITADDIYTWRVRAEDRQSHTWSEYCEFEVDTARPNTPLVSSADYPTEGAHGSVGRTGNFTFQVNGNTGRDGTMDVVHYSWSLNDDGAHNAAVASEDGTVTVPITPTRPGINTLYVHAVDRAGNHSLTRAVYRFEVAAPTPASAEWKLDESSGDSAADTGQGNRPLSLSGGASFGPAYAANGMRLNGTTAVATTATPPVDTSRAFTVSAWAKLTRTDGYFTVLSQDGDRVSPFYLQYDPAVDRWRISATDRDADSPSTVSVNSLNPPEVGEWTHLLATYEPNSRNATLYVDGEPQGSVAMSFWQAGGSLVVGAARWNGDRADHFPGTVDHVQLWDRELSAAEAAEAANLAVPRARYQLDERSGSTTLDEISEQTATRSGGTSWAGDPRDSAASRKKWLNFDSSGTGEVTAPAPAGLRTDRSYTVSAWVRQDEFDHLARAAVGAGDARYSPFLLGYRPSEGKWGFLVSKSAATGDSWLALSDAPAEAGQWVHLAATYDATSGQIALYVNGTEQSSFSGTPDGTGVQSRVATGPLWIGRGIWEGQRNDVWRGDVDDVRLYSGVLSADEIAVVYSTTFHF</sequence>
<evidence type="ECO:0000256" key="1">
    <source>
        <dbReference type="ARBA" id="ARBA00022729"/>
    </source>
</evidence>
<dbReference type="SUPFAM" id="SSF49899">
    <property type="entry name" value="Concanavalin A-like lectins/glucanases"/>
    <property type="match status" value="2"/>
</dbReference>
<dbReference type="Pfam" id="PF13385">
    <property type="entry name" value="Laminin_G_3"/>
    <property type="match status" value="2"/>
</dbReference>
<dbReference type="InterPro" id="IPR006558">
    <property type="entry name" value="LamG-like"/>
</dbReference>
<feature type="compositionally biased region" description="Polar residues" evidence="3">
    <location>
        <begin position="528"/>
        <end position="546"/>
    </location>
</feature>
<feature type="domain" description="LamG-like jellyroll fold" evidence="4">
    <location>
        <begin position="585"/>
        <end position="730"/>
    </location>
</feature>
<dbReference type="GO" id="GO:0006955">
    <property type="term" value="P:immune response"/>
    <property type="evidence" value="ECO:0007669"/>
    <property type="project" value="InterPro"/>
</dbReference>
<accession>A0A918AKS5</accession>
<dbReference type="InterPro" id="IPR042837">
    <property type="entry name" value="PTX3"/>
</dbReference>
<feature type="region of interest" description="Disordered" evidence="3">
    <location>
        <begin position="308"/>
        <end position="333"/>
    </location>
</feature>
<proteinExistence type="predicted"/>
<keyword evidence="2" id="KW-1015">Disulfide bond</keyword>
<dbReference type="EMBL" id="BMRG01000003">
    <property type="protein sequence ID" value="GGP50069.1"/>
    <property type="molecule type" value="Genomic_DNA"/>
</dbReference>
<organism evidence="5 6">
    <name type="scientific">Saccharothrix coeruleofusca</name>
    <dbReference type="NCBI Taxonomy" id="33919"/>
    <lineage>
        <taxon>Bacteria</taxon>
        <taxon>Bacillati</taxon>
        <taxon>Actinomycetota</taxon>
        <taxon>Actinomycetes</taxon>
        <taxon>Pseudonocardiales</taxon>
        <taxon>Pseudonocardiaceae</taxon>
        <taxon>Saccharothrix</taxon>
    </lineage>
</organism>
<comment type="caution">
    <text evidence="5">The sequence shown here is derived from an EMBL/GenBank/DDBJ whole genome shotgun (WGS) entry which is preliminary data.</text>
</comment>
<reference evidence="5" key="2">
    <citation type="submission" date="2020-09" db="EMBL/GenBank/DDBJ databases">
        <authorList>
            <person name="Sun Q."/>
            <person name="Ohkuma M."/>
        </authorList>
    </citation>
    <scope>NUCLEOTIDE SEQUENCE</scope>
    <source>
        <strain evidence="5">JCM 3313</strain>
    </source>
</reference>
<protein>
    <recommendedName>
        <fullName evidence="4">LamG-like jellyroll fold domain-containing protein</fullName>
    </recommendedName>
</protein>